<keyword evidence="3" id="KW-1185">Reference proteome</keyword>
<reference evidence="2 3" key="1">
    <citation type="submission" date="2019-02" db="EMBL/GenBank/DDBJ databases">
        <title>Flavobacterium sp. RD-2-33 isolated from forest soil.</title>
        <authorList>
            <person name="Chaudhary D.K."/>
        </authorList>
    </citation>
    <scope>NUCLEOTIDE SEQUENCE [LARGE SCALE GENOMIC DNA]</scope>
    <source>
        <strain evidence="2 3">RD-2-33</strain>
    </source>
</reference>
<protein>
    <submittedName>
        <fullName evidence="2">Uncharacterized protein</fullName>
    </submittedName>
</protein>
<dbReference type="Proteomes" id="UP000293300">
    <property type="component" value="Unassembled WGS sequence"/>
</dbReference>
<evidence type="ECO:0000313" key="3">
    <source>
        <dbReference type="Proteomes" id="UP000293300"/>
    </source>
</evidence>
<dbReference type="EMBL" id="SJPE01000002">
    <property type="protein sequence ID" value="TBX70700.1"/>
    <property type="molecule type" value="Genomic_DNA"/>
</dbReference>
<proteinExistence type="predicted"/>
<keyword evidence="1" id="KW-1133">Transmembrane helix</keyword>
<dbReference type="AlphaFoldDB" id="A0A4Q9Z397"/>
<accession>A0A4Q9Z397</accession>
<feature type="transmembrane region" description="Helical" evidence="1">
    <location>
        <begin position="43"/>
        <end position="65"/>
    </location>
</feature>
<organism evidence="2 3">
    <name type="scientific">Flavobacterium silvisoli</name>
    <dbReference type="NCBI Taxonomy" id="2529433"/>
    <lineage>
        <taxon>Bacteria</taxon>
        <taxon>Pseudomonadati</taxon>
        <taxon>Bacteroidota</taxon>
        <taxon>Flavobacteriia</taxon>
        <taxon>Flavobacteriales</taxon>
        <taxon>Flavobacteriaceae</taxon>
        <taxon>Flavobacterium</taxon>
    </lineage>
</organism>
<sequence>MNYIEINLIKRNNKLILYIMAALLCTFGVISFAAELVKDGFSWWTTIIGSLFVFGAFLIGSRLYVYFTSHQVKLIAESDGKTMVFYCKNDSGKVFNKSESINLNKMGRFYIVKKRTRYLMDNYAFAYEGKGAKTSLFKEEIEAFPSLFEATENDRHKIMEFVKNAAPEVALGYENMWQKIKTNK</sequence>
<evidence type="ECO:0000256" key="1">
    <source>
        <dbReference type="SAM" id="Phobius"/>
    </source>
</evidence>
<feature type="transmembrane region" description="Helical" evidence="1">
    <location>
        <begin position="15"/>
        <end position="37"/>
    </location>
</feature>
<keyword evidence="1" id="KW-0812">Transmembrane</keyword>
<name>A0A4Q9Z397_9FLAO</name>
<comment type="caution">
    <text evidence="2">The sequence shown here is derived from an EMBL/GenBank/DDBJ whole genome shotgun (WGS) entry which is preliminary data.</text>
</comment>
<keyword evidence="1" id="KW-0472">Membrane</keyword>
<evidence type="ECO:0000313" key="2">
    <source>
        <dbReference type="EMBL" id="TBX70700.1"/>
    </source>
</evidence>
<gene>
    <name evidence="2" type="ORF">EZL74_03235</name>
</gene>
<dbReference type="RefSeq" id="WP_131475150.1">
    <property type="nucleotide sequence ID" value="NZ_SJPE01000002.1"/>
</dbReference>